<dbReference type="Proteomes" id="UP000186955">
    <property type="component" value="Unassembled WGS sequence"/>
</dbReference>
<feature type="compositionally biased region" description="Polar residues" evidence="1">
    <location>
        <begin position="16"/>
        <end position="29"/>
    </location>
</feature>
<feature type="compositionally biased region" description="Polar residues" evidence="1">
    <location>
        <begin position="46"/>
        <end position="64"/>
    </location>
</feature>
<evidence type="ECO:0000313" key="3">
    <source>
        <dbReference type="Proteomes" id="UP000186955"/>
    </source>
</evidence>
<sequence length="64" mass="6996">MKQDPRISAHLGNNGGVSNHKVNAESSQRQDLRMAPSKKPPPSSPLTNINDPYTSRPSTPLSMR</sequence>
<comment type="caution">
    <text evidence="2">The sequence shown here is derived from an EMBL/GenBank/DDBJ whole genome shotgun (WGS) entry which is preliminary data.</text>
</comment>
<dbReference type="AlphaFoldDB" id="A0A1Q5UPP7"/>
<feature type="region of interest" description="Disordered" evidence="1">
    <location>
        <begin position="1"/>
        <end position="64"/>
    </location>
</feature>
<name>A0A1Q5UPP7_9EURO</name>
<reference evidence="2 3" key="1">
    <citation type="submission" date="2016-10" db="EMBL/GenBank/DDBJ databases">
        <title>Genome sequence of the ascomycete fungus Penicillium subrubescens.</title>
        <authorList>
            <person name="De Vries R.P."/>
            <person name="Peng M."/>
            <person name="Dilokpimol A."/>
            <person name="Hilden K."/>
            <person name="Makela M.R."/>
            <person name="Grigoriev I."/>
            <person name="Riley R."/>
            <person name="Granchi Z."/>
        </authorList>
    </citation>
    <scope>NUCLEOTIDE SEQUENCE [LARGE SCALE GENOMIC DNA]</scope>
    <source>
        <strain evidence="2 3">CBS 132785</strain>
    </source>
</reference>
<protein>
    <submittedName>
        <fullName evidence="2">Uncharacterized protein</fullName>
    </submittedName>
</protein>
<accession>A0A1Q5UPP7</accession>
<evidence type="ECO:0000313" key="2">
    <source>
        <dbReference type="EMBL" id="OKP14439.1"/>
    </source>
</evidence>
<evidence type="ECO:0000256" key="1">
    <source>
        <dbReference type="SAM" id="MobiDB-lite"/>
    </source>
</evidence>
<gene>
    <name evidence="2" type="ORF">PENSUB_14051</name>
</gene>
<proteinExistence type="predicted"/>
<dbReference type="EMBL" id="MNBE01000098">
    <property type="protein sequence ID" value="OKP14439.1"/>
    <property type="molecule type" value="Genomic_DNA"/>
</dbReference>
<organism evidence="2 3">
    <name type="scientific">Penicillium subrubescens</name>
    <dbReference type="NCBI Taxonomy" id="1316194"/>
    <lineage>
        <taxon>Eukaryota</taxon>
        <taxon>Fungi</taxon>
        <taxon>Dikarya</taxon>
        <taxon>Ascomycota</taxon>
        <taxon>Pezizomycotina</taxon>
        <taxon>Eurotiomycetes</taxon>
        <taxon>Eurotiomycetidae</taxon>
        <taxon>Eurotiales</taxon>
        <taxon>Aspergillaceae</taxon>
        <taxon>Penicillium</taxon>
    </lineage>
</organism>
<keyword evidence="3" id="KW-1185">Reference proteome</keyword>